<organism evidence="3 4">
    <name type="scientific">Actinocrispum wychmicini</name>
    <dbReference type="NCBI Taxonomy" id="1213861"/>
    <lineage>
        <taxon>Bacteria</taxon>
        <taxon>Bacillati</taxon>
        <taxon>Actinomycetota</taxon>
        <taxon>Actinomycetes</taxon>
        <taxon>Pseudonocardiales</taxon>
        <taxon>Pseudonocardiaceae</taxon>
        <taxon>Actinocrispum</taxon>
    </lineage>
</organism>
<dbReference type="InterPro" id="IPR011047">
    <property type="entry name" value="Quinoprotein_ADH-like_sf"/>
</dbReference>
<accession>A0A4R2IM58</accession>
<keyword evidence="1" id="KW-1133">Transmembrane helix</keyword>
<name>A0A4R2IM58_9PSEU</name>
<dbReference type="SMART" id="SM00320">
    <property type="entry name" value="WD40"/>
    <property type="match status" value="5"/>
</dbReference>
<keyword evidence="4" id="KW-1185">Reference proteome</keyword>
<keyword evidence="1" id="KW-0472">Membrane</keyword>
<feature type="transmembrane region" description="Helical" evidence="1">
    <location>
        <begin position="540"/>
        <end position="563"/>
    </location>
</feature>
<evidence type="ECO:0000313" key="4">
    <source>
        <dbReference type="Proteomes" id="UP000295680"/>
    </source>
</evidence>
<dbReference type="PANTHER" id="PTHR19879:SF9">
    <property type="entry name" value="TRANSCRIPTION INITIATION FACTOR TFIID SUBUNIT 5"/>
    <property type="match status" value="1"/>
</dbReference>
<keyword evidence="1" id="KW-0812">Transmembrane</keyword>
<dbReference type="EMBL" id="SLWS01000027">
    <property type="protein sequence ID" value="TCO43775.1"/>
    <property type="molecule type" value="Genomic_DNA"/>
</dbReference>
<dbReference type="AlphaFoldDB" id="A0A4R2IM58"/>
<proteinExistence type="predicted"/>
<dbReference type="InterPro" id="IPR049052">
    <property type="entry name" value="nSTAND1"/>
</dbReference>
<evidence type="ECO:0000259" key="2">
    <source>
        <dbReference type="SMART" id="SM00530"/>
    </source>
</evidence>
<dbReference type="SUPFAM" id="SSF52540">
    <property type="entry name" value="P-loop containing nucleoside triphosphate hydrolases"/>
    <property type="match status" value="1"/>
</dbReference>
<dbReference type="InterPro" id="IPR015943">
    <property type="entry name" value="WD40/YVTN_repeat-like_dom_sf"/>
</dbReference>
<evidence type="ECO:0000256" key="1">
    <source>
        <dbReference type="SAM" id="Phobius"/>
    </source>
</evidence>
<dbReference type="RefSeq" id="WP_341771014.1">
    <property type="nucleotide sequence ID" value="NZ_SLWS01000027.1"/>
</dbReference>
<dbReference type="InterPro" id="IPR001680">
    <property type="entry name" value="WD40_rpt"/>
</dbReference>
<dbReference type="Pfam" id="PF13560">
    <property type="entry name" value="HTH_31"/>
    <property type="match status" value="1"/>
</dbReference>
<evidence type="ECO:0000313" key="3">
    <source>
        <dbReference type="EMBL" id="TCO43775.1"/>
    </source>
</evidence>
<dbReference type="Gene3D" id="2.130.10.10">
    <property type="entry name" value="YVTN repeat-like/Quinoprotein amine dehydrogenase"/>
    <property type="match status" value="2"/>
</dbReference>
<feature type="domain" description="HTH cro/C1-type" evidence="2">
    <location>
        <begin position="21"/>
        <end position="77"/>
    </location>
</feature>
<dbReference type="Pfam" id="PF20703">
    <property type="entry name" value="nSTAND1"/>
    <property type="match status" value="1"/>
</dbReference>
<dbReference type="Gene3D" id="3.40.50.300">
    <property type="entry name" value="P-loop containing nucleotide triphosphate hydrolases"/>
    <property type="match status" value="1"/>
</dbReference>
<protein>
    <recommendedName>
        <fullName evidence="2">HTH cro/C1-type domain-containing protein</fullName>
    </recommendedName>
</protein>
<dbReference type="CDD" id="cd00093">
    <property type="entry name" value="HTH_XRE"/>
    <property type="match status" value="1"/>
</dbReference>
<dbReference type="InterPro" id="IPR027417">
    <property type="entry name" value="P-loop_NTPase"/>
</dbReference>
<dbReference type="SMART" id="SM00530">
    <property type="entry name" value="HTH_XRE"/>
    <property type="match status" value="1"/>
</dbReference>
<dbReference type="SUPFAM" id="SSF50998">
    <property type="entry name" value="Quinoprotein alcohol dehydrogenase-like"/>
    <property type="match status" value="1"/>
</dbReference>
<comment type="caution">
    <text evidence="3">The sequence shown here is derived from an EMBL/GenBank/DDBJ whole genome shotgun (WGS) entry which is preliminary data.</text>
</comment>
<dbReference type="Proteomes" id="UP000295680">
    <property type="component" value="Unassembled WGS sequence"/>
</dbReference>
<gene>
    <name evidence="3" type="ORF">EV192_12717</name>
</gene>
<dbReference type="PANTHER" id="PTHR19879">
    <property type="entry name" value="TRANSCRIPTION INITIATION FACTOR TFIID"/>
    <property type="match status" value="1"/>
</dbReference>
<sequence length="983" mass="106899">MARPERPIEDNGDTLTRFAIQLRQLREDAGTPPYRTMAKHAHYSASTLSEAAAGRSLPSLEVTLAYVRACGGDPAEWEDRWRQIAAELAPPDTEDQDDSAAPYLGLSTFGTEDAHRFFGRDRIVDDLLARLTRQRFLAVFGPSGSGKSSLLRAGLLPAVDDERMPGGPWPTLLFTPGEHPLEECAVQVGQLLGVSPGALLADLVADPSTLNLALRQALIDHPADTEVLLVVDQFEELFTACQDTTQRDQFIAALLSAAQAHTSRTRIVLGIRADFYGRCAEHPDLVEALHDTQVLIGSMTAAELRSAITQPATHAGLSVEATLVSTIITEMIGRPGALPLMSHALLETWRRRKGTTLTLAAYQATGGIDGALTRTAERTYTTLTPTQQHTARAILLRLTALGEGTEDTRRRTRRSELDNTPTTTEVLHRLAQARLVTLGEDTLEITHEALIRSWPRLRGWLTEDRDGLRVHRQLTDATHTWETLNHDPGVLYRGTRLAVAQDWLTRHATTLTERERAFLDASTTAQTQERRVTRRRTRRLRILVVTLAALAGLATTATVVAVVQRSVAVQQRQAALDQNKLATSRELATQATALAAAQPEAAALVAVEAFHQAPTLEARSALLSVQGQFTGISPSINLSPFESPFTQAIFSPDGRFLNTPLGSGRKDKWALLDTAVGRSVADLGEGTFGGFSRNGRVLVMNSSKKFQLWDTSTGNIISSIDESSAQSTVALSPDGRILATSSLIDPRVTLREVTTGREINTLTTALTTPHAIAAMAFSPDGRTLATADLSSIASHNQVTLLEVPTGREISTLTITFTRITGMDFSPDGSTLATITNSPSGQAQSPQQVQLWDLRTGHIITTASQFTNEAVRVAFSPEGHTLVTVGTYPTNGITALNGQLRVWDARGTQQIATISEPFGQILDMAYTSDNTLIASGRDGLIRRFDLNPDTVTEHLCQILKSKATITQDRWAQYLPNLPFQPTCR</sequence>
<reference evidence="3 4" key="1">
    <citation type="submission" date="2019-03" db="EMBL/GenBank/DDBJ databases">
        <title>Genomic Encyclopedia of Type Strains, Phase IV (KMG-IV): sequencing the most valuable type-strain genomes for metagenomic binning, comparative biology and taxonomic classification.</title>
        <authorList>
            <person name="Goeker M."/>
        </authorList>
    </citation>
    <scope>NUCLEOTIDE SEQUENCE [LARGE SCALE GENOMIC DNA]</scope>
    <source>
        <strain evidence="3 4">DSM 45934</strain>
    </source>
</reference>
<dbReference type="InterPro" id="IPR001387">
    <property type="entry name" value="Cro/C1-type_HTH"/>
</dbReference>